<accession>A0A183J2A0</accession>
<dbReference type="Proteomes" id="UP000270296">
    <property type="component" value="Unassembled WGS sequence"/>
</dbReference>
<evidence type="ECO:0000313" key="3">
    <source>
        <dbReference type="WBParaSite" id="SBAD_0001035001-mRNA-1"/>
    </source>
</evidence>
<dbReference type="Gene3D" id="3.60.10.10">
    <property type="entry name" value="Endonuclease/exonuclease/phosphatase"/>
    <property type="match status" value="1"/>
</dbReference>
<evidence type="ECO:0000313" key="2">
    <source>
        <dbReference type="Proteomes" id="UP000270296"/>
    </source>
</evidence>
<protein>
    <submittedName>
        <fullName evidence="3">Endo/exonuclease/phosphatase domain-containing protein</fullName>
    </submittedName>
</protein>
<dbReference type="SUPFAM" id="SSF56219">
    <property type="entry name" value="DNase I-like"/>
    <property type="match status" value="1"/>
</dbReference>
<proteinExistence type="predicted"/>
<evidence type="ECO:0000313" key="1">
    <source>
        <dbReference type="EMBL" id="VDP28022.1"/>
    </source>
</evidence>
<gene>
    <name evidence="1" type="ORF">SBAD_LOCUS9998</name>
</gene>
<keyword evidence="2" id="KW-1185">Reference proteome</keyword>
<reference evidence="3" key="1">
    <citation type="submission" date="2016-06" db="UniProtKB">
        <authorList>
            <consortium name="WormBaseParasite"/>
        </authorList>
    </citation>
    <scope>IDENTIFICATION</scope>
</reference>
<dbReference type="EMBL" id="UZAM01013462">
    <property type="protein sequence ID" value="VDP28022.1"/>
    <property type="molecule type" value="Genomic_DNA"/>
</dbReference>
<dbReference type="WBParaSite" id="SBAD_0001035001-mRNA-1">
    <property type="protein sequence ID" value="SBAD_0001035001-mRNA-1"/>
    <property type="gene ID" value="SBAD_0001035001"/>
</dbReference>
<dbReference type="InterPro" id="IPR036691">
    <property type="entry name" value="Endo/exonu/phosph_ase_sf"/>
</dbReference>
<sequence length="130" mass="14192">MSSQHVKKGSMGTPPQVEGSGLLNLIGWKLFYSGVDITTRAQAGVGVLVEPNLADTIIDWKPVSGRVVILRLKLQQAKSMTLVQVYAPKFEGEYETFLEEVQCTLSEVPNTESLILMGDFNAHVGVDAEK</sequence>
<name>A0A183J2A0_9BILA</name>
<organism evidence="3">
    <name type="scientific">Soboliphyme baturini</name>
    <dbReference type="NCBI Taxonomy" id="241478"/>
    <lineage>
        <taxon>Eukaryota</taxon>
        <taxon>Metazoa</taxon>
        <taxon>Ecdysozoa</taxon>
        <taxon>Nematoda</taxon>
        <taxon>Enoplea</taxon>
        <taxon>Dorylaimia</taxon>
        <taxon>Dioctophymatida</taxon>
        <taxon>Dioctophymatoidea</taxon>
        <taxon>Soboliphymatidae</taxon>
        <taxon>Soboliphyme</taxon>
    </lineage>
</organism>
<dbReference type="OrthoDB" id="410381at2759"/>
<dbReference type="AlphaFoldDB" id="A0A183J2A0"/>
<reference evidence="1 2" key="2">
    <citation type="submission" date="2018-11" db="EMBL/GenBank/DDBJ databases">
        <authorList>
            <consortium name="Pathogen Informatics"/>
        </authorList>
    </citation>
    <scope>NUCLEOTIDE SEQUENCE [LARGE SCALE GENOMIC DNA]</scope>
</reference>